<reference evidence="11" key="1">
    <citation type="journal article" date="2012" name="PLoS Genet.">
        <title>The genomes of the fungal plant pathogens Cladosporium fulvum and Dothistroma septosporum reveal adaptation to different hosts and lifestyles but also signatures of common ancestry.</title>
        <authorList>
            <person name="de Wit P.J.G.M."/>
            <person name="van der Burgt A."/>
            <person name="Oekmen B."/>
            <person name="Stergiopoulos I."/>
            <person name="Abd-Elsalam K.A."/>
            <person name="Aerts A.L."/>
            <person name="Bahkali A.H."/>
            <person name="Beenen H.G."/>
            <person name="Chettri P."/>
            <person name="Cox M.P."/>
            <person name="Datema E."/>
            <person name="de Vries R.P."/>
            <person name="Dhillon B."/>
            <person name="Ganley A.R."/>
            <person name="Griffiths S.A."/>
            <person name="Guo Y."/>
            <person name="Hamelin R.C."/>
            <person name="Henrissat B."/>
            <person name="Kabir M.S."/>
            <person name="Jashni M.K."/>
            <person name="Kema G."/>
            <person name="Klaubauf S."/>
            <person name="Lapidus A."/>
            <person name="Levasseur A."/>
            <person name="Lindquist E."/>
            <person name="Mehrabi R."/>
            <person name="Ohm R.A."/>
            <person name="Owen T.J."/>
            <person name="Salamov A."/>
            <person name="Schwelm A."/>
            <person name="Schijlen E."/>
            <person name="Sun H."/>
            <person name="van den Burg H.A."/>
            <person name="van Ham R.C.H.J."/>
            <person name="Zhang S."/>
            <person name="Goodwin S.B."/>
            <person name="Grigoriev I.V."/>
            <person name="Collemare J."/>
            <person name="Bradshaw R.E."/>
        </authorList>
    </citation>
    <scope>NUCLEOTIDE SEQUENCE [LARGE SCALE GENOMIC DNA]</scope>
    <source>
        <strain evidence="11">NZE10 / CBS 128990</strain>
    </source>
</reference>
<dbReference type="OMA" id="NITFRGW"/>
<keyword evidence="7 9" id="KW-0326">Glycosidase</keyword>
<evidence type="ECO:0000256" key="2">
    <source>
        <dbReference type="ARBA" id="ARBA00008834"/>
    </source>
</evidence>
<evidence type="ECO:0000256" key="9">
    <source>
        <dbReference type="RuleBase" id="RU361169"/>
    </source>
</evidence>
<dbReference type="GO" id="GO:0071555">
    <property type="term" value="P:cell wall organization"/>
    <property type="evidence" value="ECO:0007669"/>
    <property type="project" value="UniProtKB-KW"/>
</dbReference>
<accession>N1PDZ3</accession>
<keyword evidence="11" id="KW-1185">Reference proteome</keyword>
<keyword evidence="5 9" id="KW-0378">Hydrolase</keyword>
<dbReference type="InterPro" id="IPR012334">
    <property type="entry name" value="Pectin_lyas_fold"/>
</dbReference>
<evidence type="ECO:0000256" key="1">
    <source>
        <dbReference type="ARBA" id="ARBA00004613"/>
    </source>
</evidence>
<dbReference type="PANTHER" id="PTHR31736:SF8">
    <property type="entry name" value="PUTATIVE (AFU_ORTHOLOGUE AFUA_7G06410)-RELATED"/>
    <property type="match status" value="1"/>
</dbReference>
<keyword evidence="8" id="KW-0961">Cell wall biogenesis/degradation</keyword>
<organism evidence="10 11">
    <name type="scientific">Dothistroma septosporum (strain NZE10 / CBS 128990)</name>
    <name type="common">Red band needle blight fungus</name>
    <name type="synonym">Mycosphaerella pini</name>
    <dbReference type="NCBI Taxonomy" id="675120"/>
    <lineage>
        <taxon>Eukaryota</taxon>
        <taxon>Fungi</taxon>
        <taxon>Dikarya</taxon>
        <taxon>Ascomycota</taxon>
        <taxon>Pezizomycotina</taxon>
        <taxon>Dothideomycetes</taxon>
        <taxon>Dothideomycetidae</taxon>
        <taxon>Mycosphaerellales</taxon>
        <taxon>Mycosphaerellaceae</taxon>
        <taxon>Dothistroma</taxon>
    </lineage>
</organism>
<sequence>MPGPETRTKVCHVETTGTGDDAPAIINAFERCGKNGKVVFDDTTYRIDSVMTTTGLSNVEVDIQGTLLWGTDIDYWLTHSLPVGYQNQSSAWFFGGNHIHLHSSTGRGALNGNGQVWYDFTNGASNYPRRPHQITFSHLTNSVIEHMRFLQSQMWTMTLINSENVLLQDIYVNSTDAAKRNPYGPLNTDGADTIYSNNITFARWVVDCGDDHISQKANSSNILVEDAIFYHGSGIALGSIGQFAGQYEFIENVTARNIETTSARQGGYIKTWTGVQKGVPPNGGGGGTGYLKNIIFDDWMLHDVPLAVDITQCVNFEGGTGDCDSSSFQISDLRWTNIRGTQRGQEVARLQCSAAAPCTGVDISDVNMTVLGTGGPATEYLCSNVVNPTGFTCGGSA</sequence>
<keyword evidence="6" id="KW-0325">Glycoprotein</keyword>
<gene>
    <name evidence="10" type="ORF">DOTSEDRAFT_137815</name>
</gene>
<dbReference type="EMBL" id="KB446544">
    <property type="protein sequence ID" value="EME40324.1"/>
    <property type="molecule type" value="Genomic_DNA"/>
</dbReference>
<reference evidence="10 11" key="2">
    <citation type="journal article" date="2012" name="PLoS Pathog.">
        <title>Diverse lifestyles and strategies of plant pathogenesis encoded in the genomes of eighteen Dothideomycetes fungi.</title>
        <authorList>
            <person name="Ohm R.A."/>
            <person name="Feau N."/>
            <person name="Henrissat B."/>
            <person name="Schoch C.L."/>
            <person name="Horwitz B.A."/>
            <person name="Barry K.W."/>
            <person name="Condon B.J."/>
            <person name="Copeland A.C."/>
            <person name="Dhillon B."/>
            <person name="Glaser F."/>
            <person name="Hesse C.N."/>
            <person name="Kosti I."/>
            <person name="LaButti K."/>
            <person name="Lindquist E.A."/>
            <person name="Lucas S."/>
            <person name="Salamov A.A."/>
            <person name="Bradshaw R.E."/>
            <person name="Ciuffetti L."/>
            <person name="Hamelin R.C."/>
            <person name="Kema G.H.J."/>
            <person name="Lawrence C."/>
            <person name="Scott J.A."/>
            <person name="Spatafora J.W."/>
            <person name="Turgeon B.G."/>
            <person name="de Wit P.J.G.M."/>
            <person name="Zhong S."/>
            <person name="Goodwin S.B."/>
            <person name="Grigoriev I.V."/>
        </authorList>
    </citation>
    <scope>NUCLEOTIDE SEQUENCE [LARGE SCALE GENOMIC DNA]</scope>
    <source>
        <strain evidence="11">NZE10 / CBS 128990</strain>
    </source>
</reference>
<dbReference type="GO" id="GO:0005975">
    <property type="term" value="P:carbohydrate metabolic process"/>
    <property type="evidence" value="ECO:0007669"/>
    <property type="project" value="InterPro"/>
</dbReference>
<dbReference type="PANTHER" id="PTHR31736">
    <property type="match status" value="1"/>
</dbReference>
<comment type="subcellular location">
    <subcellularLocation>
        <location evidence="1">Secreted</location>
    </subcellularLocation>
</comment>
<dbReference type="eggNOG" id="ENOG502QRJW">
    <property type="taxonomic scope" value="Eukaryota"/>
</dbReference>
<evidence type="ECO:0000256" key="8">
    <source>
        <dbReference type="ARBA" id="ARBA00023316"/>
    </source>
</evidence>
<dbReference type="AlphaFoldDB" id="N1PDZ3"/>
<dbReference type="InterPro" id="IPR000743">
    <property type="entry name" value="Glyco_hydro_28"/>
</dbReference>
<evidence type="ECO:0000256" key="3">
    <source>
        <dbReference type="ARBA" id="ARBA00022525"/>
    </source>
</evidence>
<dbReference type="InterPro" id="IPR011050">
    <property type="entry name" value="Pectin_lyase_fold/virulence"/>
</dbReference>
<evidence type="ECO:0000256" key="6">
    <source>
        <dbReference type="ARBA" id="ARBA00023180"/>
    </source>
</evidence>
<dbReference type="SUPFAM" id="SSF51126">
    <property type="entry name" value="Pectin lyase-like"/>
    <property type="match status" value="1"/>
</dbReference>
<dbReference type="GO" id="GO:0004650">
    <property type="term" value="F:polygalacturonase activity"/>
    <property type="evidence" value="ECO:0007669"/>
    <property type="project" value="InterPro"/>
</dbReference>
<keyword evidence="4" id="KW-0732">Signal</keyword>
<dbReference type="STRING" id="675120.N1PDZ3"/>
<evidence type="ECO:0000313" key="10">
    <source>
        <dbReference type="EMBL" id="EME40324.1"/>
    </source>
</evidence>
<evidence type="ECO:0000256" key="7">
    <source>
        <dbReference type="ARBA" id="ARBA00023295"/>
    </source>
</evidence>
<dbReference type="Gene3D" id="2.160.20.10">
    <property type="entry name" value="Single-stranded right-handed beta-helix, Pectin lyase-like"/>
    <property type="match status" value="1"/>
</dbReference>
<keyword evidence="3" id="KW-0964">Secreted</keyword>
<dbReference type="GO" id="GO:0005576">
    <property type="term" value="C:extracellular region"/>
    <property type="evidence" value="ECO:0007669"/>
    <property type="project" value="UniProtKB-SubCell"/>
</dbReference>
<comment type="similarity">
    <text evidence="2 9">Belongs to the glycosyl hydrolase 28 family.</text>
</comment>
<evidence type="ECO:0000313" key="11">
    <source>
        <dbReference type="Proteomes" id="UP000016933"/>
    </source>
</evidence>
<proteinExistence type="inferred from homology"/>
<protein>
    <submittedName>
        <fullName evidence="10">Glycoside hydrolase family 28 protein</fullName>
    </submittedName>
</protein>
<name>N1PDZ3_DOTSN</name>
<evidence type="ECO:0000256" key="4">
    <source>
        <dbReference type="ARBA" id="ARBA00022729"/>
    </source>
</evidence>
<dbReference type="HOGENOM" id="CLU_016031_1_1_1"/>
<dbReference type="Proteomes" id="UP000016933">
    <property type="component" value="Unassembled WGS sequence"/>
</dbReference>
<dbReference type="OrthoDB" id="3684889at2759"/>
<dbReference type="Pfam" id="PF00295">
    <property type="entry name" value="Glyco_hydro_28"/>
    <property type="match status" value="1"/>
</dbReference>
<evidence type="ECO:0000256" key="5">
    <source>
        <dbReference type="ARBA" id="ARBA00022801"/>
    </source>
</evidence>